<dbReference type="AlphaFoldDB" id="A0A8D9G0L6"/>
<gene>
    <name evidence="2" type="ORF">BRAPAZ1V2_A09P42710.2</name>
</gene>
<dbReference type="Gramene" id="A09p42710.2_BraZ1">
    <property type="protein sequence ID" value="A09p42710.2_BraZ1.CDS.1"/>
    <property type="gene ID" value="A09g42710.2_BraZ1"/>
</dbReference>
<dbReference type="Proteomes" id="UP000694005">
    <property type="component" value="Chromosome A09"/>
</dbReference>
<evidence type="ECO:0000256" key="1">
    <source>
        <dbReference type="SAM" id="Phobius"/>
    </source>
</evidence>
<name>A0A8D9G0L6_BRACM</name>
<evidence type="ECO:0000313" key="2">
    <source>
        <dbReference type="EMBL" id="CAG7863804.1"/>
    </source>
</evidence>
<proteinExistence type="predicted"/>
<dbReference type="EMBL" id="LS974625">
    <property type="protein sequence ID" value="CAG7863804.1"/>
    <property type="molecule type" value="Genomic_DNA"/>
</dbReference>
<keyword evidence="1" id="KW-0812">Transmembrane</keyword>
<evidence type="ECO:0008006" key="4">
    <source>
        <dbReference type="Google" id="ProtNLM"/>
    </source>
</evidence>
<organism evidence="2 3">
    <name type="scientific">Brassica campestris</name>
    <name type="common">Field mustard</name>
    <dbReference type="NCBI Taxonomy" id="3711"/>
    <lineage>
        <taxon>Eukaryota</taxon>
        <taxon>Viridiplantae</taxon>
        <taxon>Streptophyta</taxon>
        <taxon>Embryophyta</taxon>
        <taxon>Tracheophyta</taxon>
        <taxon>Spermatophyta</taxon>
        <taxon>Magnoliopsida</taxon>
        <taxon>eudicotyledons</taxon>
        <taxon>Gunneridae</taxon>
        <taxon>Pentapetalae</taxon>
        <taxon>rosids</taxon>
        <taxon>malvids</taxon>
        <taxon>Brassicales</taxon>
        <taxon>Brassicaceae</taxon>
        <taxon>Brassiceae</taxon>
        <taxon>Brassica</taxon>
    </lineage>
</organism>
<reference evidence="2 3" key="1">
    <citation type="submission" date="2021-07" db="EMBL/GenBank/DDBJ databases">
        <authorList>
            <consortium name="Genoscope - CEA"/>
            <person name="William W."/>
        </authorList>
    </citation>
    <scope>NUCLEOTIDE SEQUENCE [LARGE SCALE GENOMIC DNA]</scope>
</reference>
<accession>A0A8D9G0L6</accession>
<keyword evidence="1" id="KW-0472">Membrane</keyword>
<keyword evidence="1" id="KW-1133">Transmembrane helix</keyword>
<sequence>MATTIFVLYDDRSGKEWCIVMLRLSLVVIVCGWLSLTVFQIRQQKEPMMMRNVWARILLVPKTKGMTQGIEYFKATRWKMMLFLQHNNLKLWIYWFQRKRMSNPWTGTLKHVISCSVFGTD</sequence>
<feature type="transmembrane region" description="Helical" evidence="1">
    <location>
        <begin position="20"/>
        <end position="41"/>
    </location>
</feature>
<evidence type="ECO:0000313" key="3">
    <source>
        <dbReference type="Proteomes" id="UP000694005"/>
    </source>
</evidence>
<protein>
    <recommendedName>
        <fullName evidence="4">Transmembrane protein</fullName>
    </recommendedName>
</protein>